<evidence type="ECO:0000313" key="12">
    <source>
        <dbReference type="EMBL" id="RPF57870.1"/>
    </source>
</evidence>
<evidence type="ECO:0000256" key="2">
    <source>
        <dbReference type="ARBA" id="ARBA00011738"/>
    </source>
</evidence>
<evidence type="ECO:0000256" key="7">
    <source>
        <dbReference type="ARBA" id="ARBA00022917"/>
    </source>
</evidence>
<keyword evidence="3 10" id="KW-0963">Cytoplasm</keyword>
<evidence type="ECO:0000256" key="3">
    <source>
        <dbReference type="ARBA" id="ARBA00022490"/>
    </source>
</evidence>
<dbReference type="AlphaFoldDB" id="A0A3N5BS33"/>
<keyword evidence="8 10" id="KW-0030">Aminoacyl-tRNA synthetase</keyword>
<dbReference type="PROSITE" id="PS50862">
    <property type="entry name" value="AA_TRNA_LIGASE_II"/>
    <property type="match status" value="1"/>
</dbReference>
<keyword evidence="7 10" id="KW-0648">Protein biosynthesis</keyword>
<dbReference type="InterPro" id="IPR004500">
    <property type="entry name" value="Pro-tRNA-synth_IIa_bac-type"/>
</dbReference>
<dbReference type="SUPFAM" id="SSF55681">
    <property type="entry name" value="Class II aaRS and biotin synthetases"/>
    <property type="match status" value="1"/>
</dbReference>
<dbReference type="GO" id="GO:0004827">
    <property type="term" value="F:proline-tRNA ligase activity"/>
    <property type="evidence" value="ECO:0007669"/>
    <property type="project" value="UniProtKB-UniRule"/>
</dbReference>
<dbReference type="SUPFAM" id="SSF52954">
    <property type="entry name" value="Class II aaRS ABD-related"/>
    <property type="match status" value="1"/>
</dbReference>
<accession>A0A3N5BS33</accession>
<dbReference type="InterPro" id="IPR036621">
    <property type="entry name" value="Anticodon-bd_dom_sf"/>
</dbReference>
<dbReference type="Pfam" id="PF00587">
    <property type="entry name" value="tRNA-synt_2b"/>
    <property type="match status" value="1"/>
</dbReference>
<keyword evidence="4 10" id="KW-0436">Ligase</keyword>
<dbReference type="InterPro" id="IPR004154">
    <property type="entry name" value="Anticodon-bd"/>
</dbReference>
<dbReference type="InterPro" id="IPR050062">
    <property type="entry name" value="Pro-tRNA_synthetase"/>
</dbReference>
<dbReference type="GO" id="GO:0140096">
    <property type="term" value="F:catalytic activity, acting on a protein"/>
    <property type="evidence" value="ECO:0007669"/>
    <property type="project" value="UniProtKB-ARBA"/>
</dbReference>
<feature type="domain" description="Aminoacyl-transfer RNA synthetases class-II family profile" evidence="11">
    <location>
        <begin position="37"/>
        <end position="480"/>
    </location>
</feature>
<comment type="function">
    <text evidence="10">Catalyzes the attachment of proline to tRNA(Pro) in a two-step reaction: proline is first activated by ATP to form Pro-AMP and then transferred to the acceptor end of tRNA(Pro). As ProRS can inadvertently accommodate and process non-cognate amino acids such as alanine and cysteine, to avoid such errors it has two additional distinct editing activities against alanine. One activity is designated as 'pretransfer' editing and involves the tRNA(Pro)-independent hydrolysis of activated Ala-AMP. The other activity is designated 'posttransfer' editing and involves deacylation of mischarged Ala-tRNA(Pro). The misacylated Cys-tRNA(Pro) is not edited by ProRS.</text>
</comment>
<dbReference type="InterPro" id="IPR023717">
    <property type="entry name" value="Pro-tRNA-Synthase_IIa_type1"/>
</dbReference>
<comment type="subcellular location">
    <subcellularLocation>
        <location evidence="1 10">Cytoplasm</location>
    </subcellularLocation>
</comment>
<dbReference type="SUPFAM" id="SSF55826">
    <property type="entry name" value="YbaK/ProRS associated domain"/>
    <property type="match status" value="1"/>
</dbReference>
<comment type="subunit">
    <text evidence="2 10">Homodimer.</text>
</comment>
<dbReference type="InterPro" id="IPR033730">
    <property type="entry name" value="ProRS_core_prok"/>
</dbReference>
<organism evidence="12 13">
    <name type="scientific">Abyssicoccus albus</name>
    <dbReference type="NCBI Taxonomy" id="1817405"/>
    <lineage>
        <taxon>Bacteria</taxon>
        <taxon>Bacillati</taxon>
        <taxon>Bacillota</taxon>
        <taxon>Bacilli</taxon>
        <taxon>Bacillales</taxon>
        <taxon>Abyssicoccaceae</taxon>
    </lineage>
</organism>
<dbReference type="GO" id="GO:0006433">
    <property type="term" value="P:prolyl-tRNA aminoacylation"/>
    <property type="evidence" value="ECO:0007669"/>
    <property type="project" value="UniProtKB-UniRule"/>
</dbReference>
<dbReference type="InterPro" id="IPR036754">
    <property type="entry name" value="YbaK/aa-tRNA-synt-asso_dom_sf"/>
</dbReference>
<keyword evidence="5 10" id="KW-0547">Nucleotide-binding</keyword>
<comment type="domain">
    <text evidence="10">Consists of three domains: the N-terminal catalytic domain, the editing domain and the C-terminal anticodon-binding domain.</text>
</comment>
<evidence type="ECO:0000256" key="5">
    <source>
        <dbReference type="ARBA" id="ARBA00022741"/>
    </source>
</evidence>
<dbReference type="Gene3D" id="3.30.930.10">
    <property type="entry name" value="Bira Bifunctional Protein, Domain 2"/>
    <property type="match status" value="2"/>
</dbReference>
<dbReference type="PANTHER" id="PTHR42753">
    <property type="entry name" value="MITOCHONDRIAL RIBOSOME PROTEIN L39/PROLYL-TRNA LIGASE FAMILY MEMBER"/>
    <property type="match status" value="1"/>
</dbReference>
<evidence type="ECO:0000256" key="4">
    <source>
        <dbReference type="ARBA" id="ARBA00022598"/>
    </source>
</evidence>
<dbReference type="Proteomes" id="UP000277108">
    <property type="component" value="Unassembled WGS sequence"/>
</dbReference>
<dbReference type="FunFam" id="3.30.930.10:FF:000042">
    <property type="entry name" value="probable proline--tRNA ligase, mitochondrial"/>
    <property type="match status" value="1"/>
</dbReference>
<dbReference type="EC" id="6.1.1.15" evidence="10"/>
<dbReference type="GO" id="GO:0005524">
    <property type="term" value="F:ATP binding"/>
    <property type="evidence" value="ECO:0007669"/>
    <property type="project" value="UniProtKB-UniRule"/>
</dbReference>
<evidence type="ECO:0000256" key="9">
    <source>
        <dbReference type="ARBA" id="ARBA00047671"/>
    </source>
</evidence>
<gene>
    <name evidence="10" type="primary">proS</name>
    <name evidence="12" type="ORF">EDD62_0505</name>
</gene>
<dbReference type="EMBL" id="RKRK01000002">
    <property type="protein sequence ID" value="RPF57870.1"/>
    <property type="molecule type" value="Genomic_DNA"/>
</dbReference>
<evidence type="ECO:0000259" key="11">
    <source>
        <dbReference type="PROSITE" id="PS50862"/>
    </source>
</evidence>
<dbReference type="NCBIfam" id="TIGR00409">
    <property type="entry name" value="proS_fam_II"/>
    <property type="match status" value="1"/>
</dbReference>
<evidence type="ECO:0000256" key="1">
    <source>
        <dbReference type="ARBA" id="ARBA00004496"/>
    </source>
</evidence>
<dbReference type="RefSeq" id="WP_123807403.1">
    <property type="nucleotide sequence ID" value="NZ_RKRK01000002.1"/>
</dbReference>
<dbReference type="CDD" id="cd00779">
    <property type="entry name" value="ProRS_core_prok"/>
    <property type="match status" value="1"/>
</dbReference>
<keyword evidence="6 10" id="KW-0067">ATP-binding</keyword>
<evidence type="ECO:0000256" key="6">
    <source>
        <dbReference type="ARBA" id="ARBA00022840"/>
    </source>
</evidence>
<comment type="similarity">
    <text evidence="10">Belongs to the class-II aminoacyl-tRNA synthetase family. ProS type 1 subfamily.</text>
</comment>
<dbReference type="PANTHER" id="PTHR42753:SF2">
    <property type="entry name" value="PROLINE--TRNA LIGASE"/>
    <property type="match status" value="1"/>
</dbReference>
<dbReference type="InterPro" id="IPR044140">
    <property type="entry name" value="ProRS_anticodon_short"/>
</dbReference>
<dbReference type="CDD" id="cd04334">
    <property type="entry name" value="ProRS-INS"/>
    <property type="match status" value="1"/>
</dbReference>
<dbReference type="GO" id="GO:0002161">
    <property type="term" value="F:aminoacyl-tRNA deacylase activity"/>
    <property type="evidence" value="ECO:0007669"/>
    <property type="project" value="InterPro"/>
</dbReference>
<reference evidence="12 13" key="1">
    <citation type="submission" date="2018-11" db="EMBL/GenBank/DDBJ databases">
        <title>Genomic Encyclopedia of Type Strains, Phase IV (KMG-IV): sequencing the most valuable type-strain genomes for metagenomic binning, comparative biology and taxonomic classification.</title>
        <authorList>
            <person name="Goeker M."/>
        </authorList>
    </citation>
    <scope>NUCLEOTIDE SEQUENCE [LARGE SCALE GENOMIC DNA]</scope>
    <source>
        <strain evidence="12 13">DSM 29158</strain>
    </source>
</reference>
<dbReference type="Pfam" id="PF03129">
    <property type="entry name" value="HGTP_anticodon"/>
    <property type="match status" value="1"/>
</dbReference>
<sequence length="574" mass="65540">MRQSKIFIPTLREQIETDSRSHGMMLRSGMIKQTAAGVYSYLPMAKKVLNNIEAIIREEMENIDSIEVQMPILQPKELWQESKRWDDYGAELMRLNDRHGRDFALGPTHEEVITSLVRDELKSYKKLPITLFQIQSKFRDEIRPRYGLLRGREFIMKDAYSFHIDEASLSETYDNMYHAYYKIFKRVGLNVRAVKADSGAIGGDYTHEFMALADIGEDTICFDPESDYAANIETAIPMNEPLSHQGEEKPLERVETPNVKKSIEVAQFLDVSIEDMSKTLVVKYEVDNELKYAMFILRGDHELNEIFAMRALNVKSIKMASEDEVKSLFGATFGSLGPVEVDHMPIYVDDAIRGHQHIATGANVDGYHYINVSIDRDIKDPIYGHYRFIQQGEYAEGSKSPVEFVEGIEVGQVFKLGTKYSSSMKAEVLNDQGRSVPMIMGCYGIGVSRTLAAVIEQHMTEDSLVWPKSITPYDVHIILPNMKDSETTQYAFELYKSLKQNGYNVLIDDRNERAGVKFNDADLIGIPLRITIGRGYKSGVVEFTNRLKLHESPEMNKQEIKIEHIVDTVKQSYE</sequence>
<dbReference type="GO" id="GO:0016740">
    <property type="term" value="F:transferase activity"/>
    <property type="evidence" value="ECO:0007669"/>
    <property type="project" value="UniProtKB-ARBA"/>
</dbReference>
<dbReference type="HAMAP" id="MF_01569">
    <property type="entry name" value="Pro_tRNA_synth_type1"/>
    <property type="match status" value="1"/>
</dbReference>
<proteinExistence type="inferred from homology"/>
<protein>
    <recommendedName>
        <fullName evidence="10">Proline--tRNA ligase</fullName>
        <ecNumber evidence="10">6.1.1.15</ecNumber>
    </recommendedName>
    <alternativeName>
        <fullName evidence="10">Prolyl-tRNA synthetase</fullName>
        <shortName evidence="10">ProRS</shortName>
    </alternativeName>
</protein>
<dbReference type="Pfam" id="PF04073">
    <property type="entry name" value="tRNA_edit"/>
    <property type="match status" value="1"/>
</dbReference>
<comment type="caution">
    <text evidence="12">The sequence shown here is derived from an EMBL/GenBank/DDBJ whole genome shotgun (WGS) entry which is preliminary data.</text>
</comment>
<dbReference type="InterPro" id="IPR045864">
    <property type="entry name" value="aa-tRNA-synth_II/BPL/LPL"/>
</dbReference>
<name>A0A3N5BS33_9BACL</name>
<dbReference type="NCBIfam" id="NF006625">
    <property type="entry name" value="PRK09194.1"/>
    <property type="match status" value="1"/>
</dbReference>
<dbReference type="GO" id="GO:0005829">
    <property type="term" value="C:cytosol"/>
    <property type="evidence" value="ECO:0007669"/>
    <property type="project" value="TreeGrafter"/>
</dbReference>
<dbReference type="InterPro" id="IPR002316">
    <property type="entry name" value="Pro-tRNA-ligase_IIa"/>
</dbReference>
<dbReference type="CDD" id="cd00861">
    <property type="entry name" value="ProRS_anticodon_short"/>
    <property type="match status" value="1"/>
</dbReference>
<evidence type="ECO:0000256" key="8">
    <source>
        <dbReference type="ARBA" id="ARBA00023146"/>
    </source>
</evidence>
<dbReference type="InterPro" id="IPR007214">
    <property type="entry name" value="YbaK/aa-tRNA-synth-assoc-dom"/>
</dbReference>
<keyword evidence="13" id="KW-1185">Reference proteome</keyword>
<dbReference type="OrthoDB" id="9809052at2"/>
<dbReference type="InterPro" id="IPR002314">
    <property type="entry name" value="aa-tRNA-synt_IIb"/>
</dbReference>
<dbReference type="Gene3D" id="3.40.50.800">
    <property type="entry name" value="Anticodon-binding domain"/>
    <property type="match status" value="1"/>
</dbReference>
<dbReference type="PRINTS" id="PR01046">
    <property type="entry name" value="TRNASYNTHPRO"/>
</dbReference>
<comment type="catalytic activity">
    <reaction evidence="9 10">
        <text>tRNA(Pro) + L-proline + ATP = L-prolyl-tRNA(Pro) + AMP + diphosphate</text>
        <dbReference type="Rhea" id="RHEA:14305"/>
        <dbReference type="Rhea" id="RHEA-COMP:9700"/>
        <dbReference type="Rhea" id="RHEA-COMP:9702"/>
        <dbReference type="ChEBI" id="CHEBI:30616"/>
        <dbReference type="ChEBI" id="CHEBI:33019"/>
        <dbReference type="ChEBI" id="CHEBI:60039"/>
        <dbReference type="ChEBI" id="CHEBI:78442"/>
        <dbReference type="ChEBI" id="CHEBI:78532"/>
        <dbReference type="ChEBI" id="CHEBI:456215"/>
        <dbReference type="EC" id="6.1.1.15"/>
    </reaction>
</comment>
<dbReference type="InterPro" id="IPR006195">
    <property type="entry name" value="aa-tRNA-synth_II"/>
</dbReference>
<evidence type="ECO:0000313" key="13">
    <source>
        <dbReference type="Proteomes" id="UP000277108"/>
    </source>
</evidence>
<evidence type="ECO:0000256" key="10">
    <source>
        <dbReference type="HAMAP-Rule" id="MF_01569"/>
    </source>
</evidence>